<keyword evidence="1" id="KW-0560">Oxidoreductase</keyword>
<evidence type="ECO:0000256" key="1">
    <source>
        <dbReference type="ARBA" id="ARBA00023002"/>
    </source>
</evidence>
<reference evidence="3" key="1">
    <citation type="submission" date="2020-02" db="EMBL/GenBank/DDBJ databases">
        <authorList>
            <person name="Meier V. D."/>
        </authorList>
    </citation>
    <scope>NUCLEOTIDE SEQUENCE</scope>
    <source>
        <strain evidence="3">AVDCRST_MAG63</strain>
    </source>
</reference>
<dbReference type="InterPro" id="IPR036812">
    <property type="entry name" value="NAD(P)_OxRdtase_dom_sf"/>
</dbReference>
<evidence type="ECO:0000313" key="3">
    <source>
        <dbReference type="EMBL" id="CAA9276426.1"/>
    </source>
</evidence>
<dbReference type="EMBL" id="CADCTO010000430">
    <property type="protein sequence ID" value="CAA9276426.1"/>
    <property type="molecule type" value="Genomic_DNA"/>
</dbReference>
<dbReference type="CDD" id="cd19087">
    <property type="entry name" value="AKR_AKR12A1_B1_C1"/>
    <property type="match status" value="1"/>
</dbReference>
<dbReference type="PANTHER" id="PTHR43364">
    <property type="entry name" value="NADH-SPECIFIC METHYLGLYOXAL REDUCTASE-RELATED"/>
    <property type="match status" value="1"/>
</dbReference>
<dbReference type="Pfam" id="PF00248">
    <property type="entry name" value="Aldo_ket_red"/>
    <property type="match status" value="1"/>
</dbReference>
<organism evidence="3">
    <name type="scientific">uncultured Armatimonadetes bacterium</name>
    <dbReference type="NCBI Taxonomy" id="157466"/>
    <lineage>
        <taxon>Bacteria</taxon>
        <taxon>Bacillati</taxon>
        <taxon>Armatimonadota</taxon>
        <taxon>environmental samples</taxon>
    </lineage>
</organism>
<proteinExistence type="predicted"/>
<sequence length="333" mass="37619">MEYRSLGRTGAQVSALCLGCMNFGDDCDEETSIRIIHRAMDETGINFLDTADVYSRGVSETVVGKALAQGGRRDRVLLATKFFNRMADDDPNALGSHRFHIMRAVEDSLRRLQTDHIDLYQVHRPKSAVPIDETLRALDDLVRQGKVRYLGTSTFAAWQIVESLWASKELGLNRFVCEQPPYNLLDRRIERELLPMCRTYGIATIPWAPIAGGLLSGKYRLNQPRPEGARYEKGAFADRDNDQALAKVEDYLRFCEERDYVPARFALAWCLAQPGVTSPIIGPRTMEQFDEYVRAAELTVTTEDQAAIDAIFAPGTHVSEYYRADFGPNARWL</sequence>
<dbReference type="InterPro" id="IPR023210">
    <property type="entry name" value="NADP_OxRdtase_dom"/>
</dbReference>
<dbReference type="InterPro" id="IPR050523">
    <property type="entry name" value="AKR_Detox_Biosynth"/>
</dbReference>
<evidence type="ECO:0000259" key="2">
    <source>
        <dbReference type="Pfam" id="PF00248"/>
    </source>
</evidence>
<dbReference type="FunFam" id="3.20.20.100:FF:000004">
    <property type="entry name" value="Oxidoreductase, aldo/keto reductase"/>
    <property type="match status" value="1"/>
</dbReference>
<dbReference type="InterPro" id="IPR020471">
    <property type="entry name" value="AKR"/>
</dbReference>
<gene>
    <name evidence="3" type="ORF">AVDCRST_MAG63-3268</name>
</gene>
<protein>
    <submittedName>
        <fullName evidence="3">Oxidoreductase</fullName>
    </submittedName>
</protein>
<dbReference type="Gene3D" id="3.20.20.100">
    <property type="entry name" value="NADP-dependent oxidoreductase domain"/>
    <property type="match status" value="1"/>
</dbReference>
<name>A0A6J4JHD6_9BACT</name>
<dbReference type="SUPFAM" id="SSF51430">
    <property type="entry name" value="NAD(P)-linked oxidoreductase"/>
    <property type="match status" value="1"/>
</dbReference>
<dbReference type="AlphaFoldDB" id="A0A6J4JHD6"/>
<feature type="domain" description="NADP-dependent oxidoreductase" evidence="2">
    <location>
        <begin position="16"/>
        <end position="311"/>
    </location>
</feature>
<dbReference type="PRINTS" id="PR00069">
    <property type="entry name" value="ALDKETRDTASE"/>
</dbReference>
<accession>A0A6J4JHD6</accession>
<dbReference type="GO" id="GO:0016491">
    <property type="term" value="F:oxidoreductase activity"/>
    <property type="evidence" value="ECO:0007669"/>
    <property type="project" value="UniProtKB-KW"/>
</dbReference>
<dbReference type="GO" id="GO:0005829">
    <property type="term" value="C:cytosol"/>
    <property type="evidence" value="ECO:0007669"/>
    <property type="project" value="UniProtKB-ARBA"/>
</dbReference>
<dbReference type="PANTHER" id="PTHR43364:SF4">
    <property type="entry name" value="NAD(P)-LINKED OXIDOREDUCTASE SUPERFAMILY PROTEIN"/>
    <property type="match status" value="1"/>
</dbReference>